<accession>A0A9N7YDJ5</accession>
<gene>
    <name evidence="2" type="ORF">PLEPLA_LOCUS15470</name>
</gene>
<comment type="caution">
    <text evidence="2">The sequence shown here is derived from an EMBL/GenBank/DDBJ whole genome shotgun (WGS) entry which is preliminary data.</text>
</comment>
<dbReference type="EMBL" id="CADEAL010000976">
    <property type="protein sequence ID" value="CAB1427530.1"/>
    <property type="molecule type" value="Genomic_DNA"/>
</dbReference>
<evidence type="ECO:0000313" key="3">
    <source>
        <dbReference type="Proteomes" id="UP001153269"/>
    </source>
</evidence>
<feature type="region of interest" description="Disordered" evidence="1">
    <location>
        <begin position="1"/>
        <end position="72"/>
    </location>
</feature>
<dbReference type="AlphaFoldDB" id="A0A9N7YDJ5"/>
<feature type="compositionally biased region" description="Low complexity" evidence="1">
    <location>
        <begin position="54"/>
        <end position="63"/>
    </location>
</feature>
<proteinExistence type="predicted"/>
<evidence type="ECO:0000256" key="1">
    <source>
        <dbReference type="SAM" id="MobiDB-lite"/>
    </source>
</evidence>
<dbReference type="Proteomes" id="UP001153269">
    <property type="component" value="Unassembled WGS sequence"/>
</dbReference>
<evidence type="ECO:0000313" key="2">
    <source>
        <dbReference type="EMBL" id="CAB1427530.1"/>
    </source>
</evidence>
<keyword evidence="3" id="KW-1185">Reference proteome</keyword>
<name>A0A9N7YDJ5_PLEPL</name>
<sequence length="160" mass="18102">MHAHARTQRQQQHRGSDQFTKSPRGSEPGERRVARGRRTGGTTAPIMKVTSTSRVRAARGTAHAHGRFDRETERLFLPQEQTAASAHSHRHTQRAARAQEPRTVGPILHHHHHHHHHHDQPQLYRSCSGISDVTPCLHGGQHLDLRYRGCSLSEMTVCDE</sequence>
<organism evidence="2 3">
    <name type="scientific">Pleuronectes platessa</name>
    <name type="common">European plaice</name>
    <dbReference type="NCBI Taxonomy" id="8262"/>
    <lineage>
        <taxon>Eukaryota</taxon>
        <taxon>Metazoa</taxon>
        <taxon>Chordata</taxon>
        <taxon>Craniata</taxon>
        <taxon>Vertebrata</taxon>
        <taxon>Euteleostomi</taxon>
        <taxon>Actinopterygii</taxon>
        <taxon>Neopterygii</taxon>
        <taxon>Teleostei</taxon>
        <taxon>Neoteleostei</taxon>
        <taxon>Acanthomorphata</taxon>
        <taxon>Carangaria</taxon>
        <taxon>Pleuronectiformes</taxon>
        <taxon>Pleuronectoidei</taxon>
        <taxon>Pleuronectidae</taxon>
        <taxon>Pleuronectes</taxon>
    </lineage>
</organism>
<reference evidence="2" key="1">
    <citation type="submission" date="2020-03" db="EMBL/GenBank/DDBJ databases">
        <authorList>
            <person name="Weist P."/>
        </authorList>
    </citation>
    <scope>NUCLEOTIDE SEQUENCE</scope>
</reference>
<protein>
    <submittedName>
        <fullName evidence="2">Uncharacterized protein</fullName>
    </submittedName>
</protein>